<dbReference type="AlphaFoldDB" id="A0A1E4T090"/>
<evidence type="ECO:0000256" key="1">
    <source>
        <dbReference type="SAM" id="MobiDB-lite"/>
    </source>
</evidence>
<keyword evidence="3" id="KW-1185">Reference proteome</keyword>
<reference evidence="3" key="1">
    <citation type="submission" date="2016-04" db="EMBL/GenBank/DDBJ databases">
        <title>Comparative genomics of biotechnologically important yeasts.</title>
        <authorList>
            <consortium name="DOE Joint Genome Institute"/>
            <person name="Riley R."/>
            <person name="Haridas S."/>
            <person name="Wolfe K.H."/>
            <person name="Lopes M.R."/>
            <person name="Hittinger C.T."/>
            <person name="Goker M."/>
            <person name="Salamov A."/>
            <person name="Wisecaver J."/>
            <person name="Long T.M."/>
            <person name="Aerts A.L."/>
            <person name="Barry K."/>
            <person name="Choi C."/>
            <person name="Clum A."/>
            <person name="Coughlan A.Y."/>
            <person name="Deshpande S."/>
            <person name="Douglass A.P."/>
            <person name="Hanson S.J."/>
            <person name="Klenk H.-P."/>
            <person name="Labutti K."/>
            <person name="Lapidus A."/>
            <person name="Lindquist E."/>
            <person name="Lipzen A."/>
            <person name="Meier-Kolthoff J.P."/>
            <person name="Ohm R.A."/>
            <person name="Otillar R.P."/>
            <person name="Pangilinan J."/>
            <person name="Peng Y."/>
            <person name="Rokas A."/>
            <person name="Rosa C.A."/>
            <person name="Scheuner C."/>
            <person name="Sibirny A.A."/>
            <person name="Slot J.C."/>
            <person name="Stielow J.B."/>
            <person name="Sun H."/>
            <person name="Kurtzman C.P."/>
            <person name="Blackwell M."/>
            <person name="Grigoriev I.V."/>
            <person name="Jeffries T.W."/>
        </authorList>
    </citation>
    <scope>NUCLEOTIDE SEQUENCE [LARGE SCALE GENOMIC DNA]</scope>
    <source>
        <strain evidence="3">NRRL YB-2248</strain>
    </source>
</reference>
<dbReference type="Proteomes" id="UP000094801">
    <property type="component" value="Unassembled WGS sequence"/>
</dbReference>
<dbReference type="EMBL" id="KV453853">
    <property type="protein sequence ID" value="ODV85186.1"/>
    <property type="molecule type" value="Genomic_DNA"/>
</dbReference>
<feature type="compositionally biased region" description="Basic and acidic residues" evidence="1">
    <location>
        <begin position="299"/>
        <end position="311"/>
    </location>
</feature>
<name>A0A1E4T090_9ASCO</name>
<organism evidence="2 3">
    <name type="scientific">[Candida] arabinofermentans NRRL YB-2248</name>
    <dbReference type="NCBI Taxonomy" id="983967"/>
    <lineage>
        <taxon>Eukaryota</taxon>
        <taxon>Fungi</taxon>
        <taxon>Dikarya</taxon>
        <taxon>Ascomycota</taxon>
        <taxon>Saccharomycotina</taxon>
        <taxon>Pichiomycetes</taxon>
        <taxon>Pichiales</taxon>
        <taxon>Pichiaceae</taxon>
        <taxon>Ogataea</taxon>
        <taxon>Ogataea/Candida clade</taxon>
    </lineage>
</organism>
<gene>
    <name evidence="2" type="ORF">CANARDRAFT_23253</name>
</gene>
<proteinExistence type="predicted"/>
<evidence type="ECO:0000313" key="2">
    <source>
        <dbReference type="EMBL" id="ODV85186.1"/>
    </source>
</evidence>
<sequence length="322" mass="37906">MELSVCDYTNPSQEIDDFESVRFDSPYPEHQTSVDIKSIFGSFKNYLTSPMKQIGKERNTEVSFQDGKLESMTLEDTQTNFVPFNLSIKDLWLASSSMETHRLNLPLKIKTKKYNTQQHHRQSSQYPDKLHKCQIERASMNNENKHPTQEETYSGEQLSYASYFYKKLIPKRTNSPILNALYAYKYITKFNQPYFYFTIEEFIETAEFNANEQSLYLEKSQSQSRRLQVHEISAIVLFMEHLRLINIESVMEQNYGYMSESRQMLKDPKIKSAIMKELSSIVEYLEAVLINNRSSLSRDKYGKTKKPDMPRRTSIQNENTHF</sequence>
<feature type="compositionally biased region" description="Polar residues" evidence="1">
    <location>
        <begin position="313"/>
        <end position="322"/>
    </location>
</feature>
<protein>
    <submittedName>
        <fullName evidence="2">Uncharacterized protein</fullName>
    </submittedName>
</protein>
<accession>A0A1E4T090</accession>
<evidence type="ECO:0000313" key="3">
    <source>
        <dbReference type="Proteomes" id="UP000094801"/>
    </source>
</evidence>
<feature type="region of interest" description="Disordered" evidence="1">
    <location>
        <begin position="299"/>
        <end position="322"/>
    </location>
</feature>